<keyword evidence="1" id="KW-0812">Transmembrane</keyword>
<dbReference type="EMBL" id="DSQF01000020">
    <property type="protein sequence ID" value="HGZ43787.1"/>
    <property type="molecule type" value="Genomic_DNA"/>
</dbReference>
<feature type="transmembrane region" description="Helical" evidence="1">
    <location>
        <begin position="47"/>
        <end position="71"/>
    </location>
</feature>
<organism evidence="3">
    <name type="scientific">Eiseniibacteriota bacterium</name>
    <dbReference type="NCBI Taxonomy" id="2212470"/>
    <lineage>
        <taxon>Bacteria</taxon>
        <taxon>Candidatus Eiseniibacteriota</taxon>
    </lineage>
</organism>
<dbReference type="AlphaFoldDB" id="A0A832I2J3"/>
<sequence length="80" mass="7762">MNRHPMRVRAAAARAVAACAAVAALPAAARATDLAAGAAEGLDTVFLYAGCALSIAAATTGFGVAGAVLACGKMLYVILA</sequence>
<comment type="caution">
    <text evidence="3">The sequence shown here is derived from an EMBL/GenBank/DDBJ whole genome shotgun (WGS) entry which is preliminary data.</text>
</comment>
<keyword evidence="2" id="KW-0732">Signal</keyword>
<evidence type="ECO:0000256" key="1">
    <source>
        <dbReference type="SAM" id="Phobius"/>
    </source>
</evidence>
<keyword evidence="1" id="KW-0472">Membrane</keyword>
<name>A0A832I2J3_UNCEI</name>
<evidence type="ECO:0000256" key="2">
    <source>
        <dbReference type="SAM" id="SignalP"/>
    </source>
</evidence>
<keyword evidence="1" id="KW-1133">Transmembrane helix</keyword>
<feature type="chain" id="PRO_5033041462" evidence="2">
    <location>
        <begin position="32"/>
        <end position="80"/>
    </location>
</feature>
<feature type="signal peptide" evidence="2">
    <location>
        <begin position="1"/>
        <end position="31"/>
    </location>
</feature>
<proteinExistence type="predicted"/>
<protein>
    <submittedName>
        <fullName evidence="3">Uncharacterized protein</fullName>
    </submittedName>
</protein>
<evidence type="ECO:0000313" key="3">
    <source>
        <dbReference type="EMBL" id="HGZ43787.1"/>
    </source>
</evidence>
<reference evidence="3" key="1">
    <citation type="journal article" date="2020" name="mSystems">
        <title>Genome- and Community-Level Interaction Insights into Carbon Utilization and Element Cycling Functions of Hydrothermarchaeota in Hydrothermal Sediment.</title>
        <authorList>
            <person name="Zhou Z."/>
            <person name="Liu Y."/>
            <person name="Xu W."/>
            <person name="Pan J."/>
            <person name="Luo Z.H."/>
            <person name="Li M."/>
        </authorList>
    </citation>
    <scope>NUCLEOTIDE SEQUENCE [LARGE SCALE GENOMIC DNA]</scope>
    <source>
        <strain evidence="3">SpSt-381</strain>
    </source>
</reference>
<accession>A0A832I2J3</accession>
<gene>
    <name evidence="3" type="ORF">ENR23_10250</name>
</gene>